<gene>
    <name evidence="8" type="ORF">BAN20980_01562</name>
    <name evidence="7" type="ORF">JQK92_08650</name>
</gene>
<dbReference type="PROSITE" id="PS00216">
    <property type="entry name" value="SUGAR_TRANSPORT_1"/>
    <property type="match status" value="1"/>
</dbReference>
<evidence type="ECO:0000313" key="8">
    <source>
        <dbReference type="EMBL" id="VVU48863.1"/>
    </source>
</evidence>
<reference evidence="8 9" key="1">
    <citation type="submission" date="2019-09" db="EMBL/GenBank/DDBJ databases">
        <authorList>
            <person name="Depoorter E."/>
        </authorList>
    </citation>
    <scope>NUCLEOTIDE SEQUENCE [LARGE SCALE GENOMIC DNA]</scope>
    <source>
        <strain evidence="8">LMG 20980</strain>
    </source>
</reference>
<dbReference type="RefSeq" id="WP_174925692.1">
    <property type="nucleotide sequence ID" value="NZ_CABVLY010000004.1"/>
</dbReference>
<dbReference type="GO" id="GO:0005886">
    <property type="term" value="C:plasma membrane"/>
    <property type="evidence" value="ECO:0007669"/>
    <property type="project" value="TreeGrafter"/>
</dbReference>
<feature type="transmembrane region" description="Helical" evidence="5">
    <location>
        <begin position="264"/>
        <end position="280"/>
    </location>
</feature>
<dbReference type="Proteomes" id="UP000755577">
    <property type="component" value="Unassembled WGS sequence"/>
</dbReference>
<feature type="domain" description="Major facilitator superfamily (MFS) profile" evidence="6">
    <location>
        <begin position="26"/>
        <end position="442"/>
    </location>
</feature>
<evidence type="ECO:0000313" key="9">
    <source>
        <dbReference type="Proteomes" id="UP000494201"/>
    </source>
</evidence>
<keyword evidence="2 5" id="KW-0812">Transmembrane</keyword>
<evidence type="ECO:0000313" key="10">
    <source>
        <dbReference type="Proteomes" id="UP000755577"/>
    </source>
</evidence>
<dbReference type="Pfam" id="PF07690">
    <property type="entry name" value="MFS_1"/>
    <property type="match status" value="1"/>
</dbReference>
<dbReference type="PROSITE" id="PS50850">
    <property type="entry name" value="MFS"/>
    <property type="match status" value="1"/>
</dbReference>
<dbReference type="AlphaFoldDB" id="A0A6P2G5D3"/>
<dbReference type="PANTHER" id="PTHR23508:SF10">
    <property type="entry name" value="CARBOXYLIC ACID TRANSPORTER PROTEIN HOMOLOG"/>
    <property type="match status" value="1"/>
</dbReference>
<accession>A0A6P2G5D3</accession>
<dbReference type="InterPro" id="IPR020846">
    <property type="entry name" value="MFS_dom"/>
</dbReference>
<dbReference type="SUPFAM" id="SSF103473">
    <property type="entry name" value="MFS general substrate transporter"/>
    <property type="match status" value="1"/>
</dbReference>
<name>A0A6P2G5D3_9BURK</name>
<sequence>MTTPTRTLDVQSFIDAERFSPSQWLILVLCFLVVAADGYDTAAIGFIAPALVHDWGIARSALGPVMSAALAGLGIGALAAGPCADRLGRKTVLVLSVACFGGWSIVSAHAQSIGELTAFRFLTGLGLGAAMPNAVTLMSEYAPARIRSFAVNAMFCGFSGGLAAGGLASAWLIPHFGWQSVLTAGGVGPIVLAVALVAWLPESAQYLAARHGKHDRIARILARIAPRARFDDCTFVAAEARKETEGGASALALVLSGRFRSRTLMLWAAYFMGLLIYYLLTNWMPTLFRDAGFGAEGGALMTSLFPLGGVLGNLCAGWLMDRFNANRTIVFTYVVAAALVLVVSRTIGHAAWLGTLTLLCGTVVTGAVTSMSAYAASLYPTRCRATGVAWMLGVGRIGGVAGAFLGALLMGWGWHFGDVFSLLAVPSLVAAGAVYLIGSRHGEAGEPERAAGAVVRQH</sequence>
<dbReference type="EMBL" id="CABVLY010000004">
    <property type="protein sequence ID" value="VVU48863.1"/>
    <property type="molecule type" value="Genomic_DNA"/>
</dbReference>
<dbReference type="InterPro" id="IPR036259">
    <property type="entry name" value="MFS_trans_sf"/>
</dbReference>
<feature type="transmembrane region" description="Helical" evidence="5">
    <location>
        <begin position="118"/>
        <end position="137"/>
    </location>
</feature>
<dbReference type="InterPro" id="IPR011701">
    <property type="entry name" value="MFS"/>
</dbReference>
<evidence type="ECO:0000256" key="5">
    <source>
        <dbReference type="SAM" id="Phobius"/>
    </source>
</evidence>
<feature type="transmembrane region" description="Helical" evidence="5">
    <location>
        <begin position="24"/>
        <end position="48"/>
    </location>
</feature>
<proteinExistence type="predicted"/>
<evidence type="ECO:0000256" key="4">
    <source>
        <dbReference type="ARBA" id="ARBA00023136"/>
    </source>
</evidence>
<feature type="transmembrane region" description="Helical" evidence="5">
    <location>
        <begin position="419"/>
        <end position="438"/>
    </location>
</feature>
<dbReference type="EMBL" id="JAFCIQ010000004">
    <property type="protein sequence ID" value="MBM2766492.1"/>
    <property type="molecule type" value="Genomic_DNA"/>
</dbReference>
<reference evidence="7 10" key="2">
    <citation type="submission" date="2021-02" db="EMBL/GenBank/DDBJ databases">
        <title>Draft genome of the type strains Burkholderia anthina DSM16086.</title>
        <authorList>
            <person name="Hertel R."/>
            <person name="Meissner J."/>
            <person name="Poehlein A."/>
            <person name="Daniel R."/>
            <person name="Commichau F.M."/>
        </authorList>
    </citation>
    <scope>NUCLEOTIDE SEQUENCE [LARGE SCALE GENOMIC DNA]</scope>
    <source>
        <strain evidence="7 10">DSM 16086</strain>
    </source>
</reference>
<feature type="transmembrane region" description="Helical" evidence="5">
    <location>
        <begin position="300"/>
        <end position="320"/>
    </location>
</feature>
<dbReference type="InterPro" id="IPR005829">
    <property type="entry name" value="Sugar_transporter_CS"/>
</dbReference>
<dbReference type="CDD" id="cd17365">
    <property type="entry name" value="MFS_PcaK_like"/>
    <property type="match status" value="1"/>
</dbReference>
<feature type="transmembrane region" description="Helical" evidence="5">
    <location>
        <begin position="60"/>
        <end position="80"/>
    </location>
</feature>
<organism evidence="8 9">
    <name type="scientific">Burkholderia anthina</name>
    <dbReference type="NCBI Taxonomy" id="179879"/>
    <lineage>
        <taxon>Bacteria</taxon>
        <taxon>Pseudomonadati</taxon>
        <taxon>Pseudomonadota</taxon>
        <taxon>Betaproteobacteria</taxon>
        <taxon>Burkholderiales</taxon>
        <taxon>Burkholderiaceae</taxon>
        <taxon>Burkholderia</taxon>
        <taxon>Burkholderia cepacia complex</taxon>
    </lineage>
</organism>
<keyword evidence="4 5" id="KW-0472">Membrane</keyword>
<protein>
    <submittedName>
        <fullName evidence="8">4-hydroxybenzoate transporter</fullName>
    </submittedName>
    <submittedName>
        <fullName evidence="7">MFS transporter</fullName>
    </submittedName>
</protein>
<dbReference type="Proteomes" id="UP000494201">
    <property type="component" value="Unassembled WGS sequence"/>
</dbReference>
<evidence type="ECO:0000256" key="1">
    <source>
        <dbReference type="ARBA" id="ARBA00004141"/>
    </source>
</evidence>
<dbReference type="GO" id="GO:0046943">
    <property type="term" value="F:carboxylic acid transmembrane transporter activity"/>
    <property type="evidence" value="ECO:0007669"/>
    <property type="project" value="TreeGrafter"/>
</dbReference>
<feature type="transmembrane region" description="Helical" evidence="5">
    <location>
        <begin position="353"/>
        <end position="376"/>
    </location>
</feature>
<comment type="subcellular location">
    <subcellularLocation>
        <location evidence="1">Membrane</location>
        <topology evidence="1">Multi-pass membrane protein</topology>
    </subcellularLocation>
</comment>
<evidence type="ECO:0000313" key="7">
    <source>
        <dbReference type="EMBL" id="MBM2766492.1"/>
    </source>
</evidence>
<keyword evidence="3 5" id="KW-1133">Transmembrane helix</keyword>
<dbReference type="GeneID" id="56499597"/>
<dbReference type="PROSITE" id="PS00217">
    <property type="entry name" value="SUGAR_TRANSPORT_2"/>
    <property type="match status" value="1"/>
</dbReference>
<dbReference type="Gene3D" id="1.20.1250.20">
    <property type="entry name" value="MFS general substrate transporter like domains"/>
    <property type="match status" value="1"/>
</dbReference>
<evidence type="ECO:0000256" key="3">
    <source>
        <dbReference type="ARBA" id="ARBA00022989"/>
    </source>
</evidence>
<keyword evidence="10" id="KW-1185">Reference proteome</keyword>
<feature type="transmembrane region" description="Helical" evidence="5">
    <location>
        <begin position="92"/>
        <end position="112"/>
    </location>
</feature>
<evidence type="ECO:0000256" key="2">
    <source>
        <dbReference type="ARBA" id="ARBA00022692"/>
    </source>
</evidence>
<evidence type="ECO:0000259" key="6">
    <source>
        <dbReference type="PROSITE" id="PS50850"/>
    </source>
</evidence>
<feature type="transmembrane region" description="Helical" evidence="5">
    <location>
        <begin position="178"/>
        <end position="200"/>
    </location>
</feature>
<feature type="transmembrane region" description="Helical" evidence="5">
    <location>
        <begin position="149"/>
        <end position="172"/>
    </location>
</feature>
<dbReference type="PANTHER" id="PTHR23508">
    <property type="entry name" value="CARBOXYLIC ACID TRANSPORTER PROTEIN HOMOLOG"/>
    <property type="match status" value="1"/>
</dbReference>
<feature type="transmembrane region" description="Helical" evidence="5">
    <location>
        <begin position="329"/>
        <end position="347"/>
    </location>
</feature>
<feature type="transmembrane region" description="Helical" evidence="5">
    <location>
        <begin position="388"/>
        <end position="413"/>
    </location>
</feature>